<gene>
    <name evidence="3" type="ORF">SCHPADRAFT_931413</name>
</gene>
<dbReference type="InterPro" id="IPR011598">
    <property type="entry name" value="bHLH_dom"/>
</dbReference>
<feature type="region of interest" description="Disordered" evidence="1">
    <location>
        <begin position="529"/>
        <end position="604"/>
    </location>
</feature>
<keyword evidence="4" id="KW-1185">Reference proteome</keyword>
<accession>A0A0H2RB17</accession>
<feature type="region of interest" description="Disordered" evidence="1">
    <location>
        <begin position="443"/>
        <end position="502"/>
    </location>
</feature>
<evidence type="ECO:0000313" key="4">
    <source>
        <dbReference type="Proteomes" id="UP000053477"/>
    </source>
</evidence>
<feature type="compositionally biased region" description="Low complexity" evidence="1">
    <location>
        <begin position="352"/>
        <end position="364"/>
    </location>
</feature>
<proteinExistence type="predicted"/>
<dbReference type="SUPFAM" id="SSF47459">
    <property type="entry name" value="HLH, helix-loop-helix DNA-binding domain"/>
    <property type="match status" value="1"/>
</dbReference>
<feature type="compositionally biased region" description="Low complexity" evidence="1">
    <location>
        <begin position="451"/>
        <end position="502"/>
    </location>
</feature>
<feature type="compositionally biased region" description="Basic and acidic residues" evidence="1">
    <location>
        <begin position="554"/>
        <end position="572"/>
    </location>
</feature>
<dbReference type="InterPro" id="IPR036638">
    <property type="entry name" value="HLH_DNA-bd_sf"/>
</dbReference>
<feature type="domain" description="BHLH" evidence="2">
    <location>
        <begin position="548"/>
        <end position="629"/>
    </location>
</feature>
<feature type="compositionally biased region" description="Basic and acidic residues" evidence="1">
    <location>
        <begin position="372"/>
        <end position="381"/>
    </location>
</feature>
<sequence length="701" mass="74501">MNSEQANFASDFDLTRFLAQQQQTNGGANIAGSSSGGHMNPAGEGSSSQLDLQQLDNSQQRARRSATTHLQGRPDALMASTEQRNDDRPMMGLQQQQSVANAGNQVNFDALQQLLSMQMDGSHNQMQLQQLQQHTQHGGGQPANMAANAQALLEQQVRLNQLQQLQQLQNQIFQQQIELISGQTNMSPNVVENMHGSFRDPTSFHGLPTPANSTEIRAQPSSNFVSPMILQNYGTHPSQTPMTQFSSPNPMPQGPSSAPAHIAFSNNPPSLPSPADLDFDLEPLTSPWLGAYQGTEQSQVQPDSTASRINAQQKSGTKRTAPNSEDDLSASQARKRHSPAVTTTTGRPPRHAASGNARASGSASLTSTPAIRSRDDSRDSVADTPSPVDLSVSSSIAMPPPAPPTMQSQSVGSNQAYNPNLSPVTPASIMNLGSIGLNSGLSPPLNGNANSSREAGGSGTSSSSGKSKPTAKSKASSSAASSSKSSKKASTNSSMISPSLKPLLPGGLPPASAAHLALHPNYTHHLSGSAPALNISPSTPLPQPTLQVRKTSHKAAEQKRRDSLKTSFDDLRLLLPPIPLPTDDNYDGSPPLPGSMPPRGPPRGEIQGPNRAVSKLQLLRCGNDYIRQLLRMVGRRDDYIEGLKKEVTALRMLVADDPDKLDKLKEIVAMDLELELDASEANGPRLGGVMEGEEGEEEADE</sequence>
<organism evidence="3 4">
    <name type="scientific">Schizopora paradoxa</name>
    <dbReference type="NCBI Taxonomy" id="27342"/>
    <lineage>
        <taxon>Eukaryota</taxon>
        <taxon>Fungi</taxon>
        <taxon>Dikarya</taxon>
        <taxon>Basidiomycota</taxon>
        <taxon>Agaricomycotina</taxon>
        <taxon>Agaricomycetes</taxon>
        <taxon>Hymenochaetales</taxon>
        <taxon>Schizoporaceae</taxon>
        <taxon>Schizopora</taxon>
    </lineage>
</organism>
<dbReference type="AlphaFoldDB" id="A0A0H2RB17"/>
<feature type="compositionally biased region" description="Pro residues" evidence="1">
    <location>
        <begin position="590"/>
        <end position="601"/>
    </location>
</feature>
<dbReference type="Proteomes" id="UP000053477">
    <property type="component" value="Unassembled WGS sequence"/>
</dbReference>
<evidence type="ECO:0000259" key="2">
    <source>
        <dbReference type="PROSITE" id="PS50888"/>
    </source>
</evidence>
<dbReference type="PROSITE" id="PS50888">
    <property type="entry name" value="BHLH"/>
    <property type="match status" value="1"/>
</dbReference>
<dbReference type="GO" id="GO:0046983">
    <property type="term" value="F:protein dimerization activity"/>
    <property type="evidence" value="ECO:0007669"/>
    <property type="project" value="InterPro"/>
</dbReference>
<name>A0A0H2RB17_9AGAM</name>
<feature type="compositionally biased region" description="Acidic residues" evidence="1">
    <location>
        <begin position="691"/>
        <end position="701"/>
    </location>
</feature>
<evidence type="ECO:0000256" key="1">
    <source>
        <dbReference type="SAM" id="MobiDB-lite"/>
    </source>
</evidence>
<feature type="compositionally biased region" description="Polar residues" evidence="1">
    <location>
        <begin position="294"/>
        <end position="323"/>
    </location>
</feature>
<feature type="compositionally biased region" description="Polar residues" evidence="1">
    <location>
        <begin position="233"/>
        <end position="248"/>
    </location>
</feature>
<feature type="region of interest" description="Disordered" evidence="1">
    <location>
        <begin position="26"/>
        <end position="78"/>
    </location>
</feature>
<evidence type="ECO:0000313" key="3">
    <source>
        <dbReference type="EMBL" id="KLO09004.1"/>
    </source>
</evidence>
<feature type="compositionally biased region" description="Low complexity" evidence="1">
    <location>
        <begin position="46"/>
        <end position="60"/>
    </location>
</feature>
<feature type="compositionally biased region" description="Low complexity" evidence="1">
    <location>
        <begin position="26"/>
        <end position="37"/>
    </location>
</feature>
<dbReference type="Gene3D" id="4.10.280.10">
    <property type="entry name" value="Helix-loop-helix DNA-binding domain"/>
    <property type="match status" value="1"/>
</dbReference>
<dbReference type="EMBL" id="KQ086069">
    <property type="protein sequence ID" value="KLO09004.1"/>
    <property type="molecule type" value="Genomic_DNA"/>
</dbReference>
<dbReference type="SMART" id="SM00353">
    <property type="entry name" value="HLH"/>
    <property type="match status" value="1"/>
</dbReference>
<reference evidence="3 4" key="1">
    <citation type="submission" date="2015-04" db="EMBL/GenBank/DDBJ databases">
        <title>Complete genome sequence of Schizopora paradoxa KUC8140, a cosmopolitan wood degrader in East Asia.</title>
        <authorList>
            <consortium name="DOE Joint Genome Institute"/>
            <person name="Min B."/>
            <person name="Park H."/>
            <person name="Jang Y."/>
            <person name="Kim J.-J."/>
            <person name="Kim K.H."/>
            <person name="Pangilinan J."/>
            <person name="Lipzen A."/>
            <person name="Riley R."/>
            <person name="Grigoriev I.V."/>
            <person name="Spatafora J.W."/>
            <person name="Choi I.-G."/>
        </authorList>
    </citation>
    <scope>NUCLEOTIDE SEQUENCE [LARGE SCALE GENOMIC DNA]</scope>
    <source>
        <strain evidence="3 4">KUC8140</strain>
    </source>
</reference>
<dbReference type="OrthoDB" id="5344169at2759"/>
<feature type="region of interest" description="Disordered" evidence="1">
    <location>
        <begin position="679"/>
        <end position="701"/>
    </location>
</feature>
<dbReference type="InParanoid" id="A0A0H2RB17"/>
<feature type="region of interest" description="Disordered" evidence="1">
    <location>
        <begin position="233"/>
        <end position="282"/>
    </location>
</feature>
<feature type="region of interest" description="Disordered" evidence="1">
    <location>
        <begin position="294"/>
        <end position="419"/>
    </location>
</feature>
<protein>
    <recommendedName>
        <fullName evidence="2">BHLH domain-containing protein</fullName>
    </recommendedName>
</protein>
<dbReference type="Pfam" id="PF00010">
    <property type="entry name" value="HLH"/>
    <property type="match status" value="1"/>
</dbReference>
<dbReference type="STRING" id="27342.A0A0H2RB17"/>